<dbReference type="GO" id="GO:0004888">
    <property type="term" value="F:transmembrane signaling receptor activity"/>
    <property type="evidence" value="ECO:0007669"/>
    <property type="project" value="InterPro"/>
</dbReference>
<evidence type="ECO:0000256" key="1">
    <source>
        <dbReference type="ARBA" id="ARBA00004429"/>
    </source>
</evidence>
<evidence type="ECO:0000256" key="7">
    <source>
        <dbReference type="ARBA" id="ARBA00022989"/>
    </source>
</evidence>
<keyword evidence="5" id="KW-0997">Cell inner membrane</keyword>
<evidence type="ECO:0000259" key="14">
    <source>
        <dbReference type="PROSITE" id="PS50885"/>
    </source>
</evidence>
<evidence type="ECO:0000256" key="4">
    <source>
        <dbReference type="ARBA" id="ARBA00022500"/>
    </source>
</evidence>
<dbReference type="STRING" id="65700.SY86_13725"/>
<dbReference type="InterPro" id="IPR003660">
    <property type="entry name" value="HAMP_dom"/>
</dbReference>
<keyword evidence="4" id="KW-0145">Chemotaxis</keyword>
<dbReference type="SMART" id="SM00283">
    <property type="entry name" value="MA"/>
    <property type="match status" value="1"/>
</dbReference>
<dbReference type="RefSeq" id="WP_016190801.1">
    <property type="nucleotide sequence ID" value="NZ_CP089932.1"/>
</dbReference>
<evidence type="ECO:0000256" key="12">
    <source>
        <dbReference type="SAM" id="Phobius"/>
    </source>
</evidence>
<keyword evidence="3" id="KW-0488">Methylation</keyword>
<dbReference type="PATRIC" id="fig|65700.7.peg.3454"/>
<dbReference type="EMBL" id="JXNU01000003">
    <property type="protein sequence ID" value="KKF36258.1"/>
    <property type="molecule type" value="Genomic_DNA"/>
</dbReference>
<evidence type="ECO:0000256" key="5">
    <source>
        <dbReference type="ARBA" id="ARBA00022519"/>
    </source>
</evidence>
<feature type="domain" description="HAMP" evidence="14">
    <location>
        <begin position="216"/>
        <end position="268"/>
    </location>
</feature>
<dbReference type="Pfam" id="PF00015">
    <property type="entry name" value="MCPsignal"/>
    <property type="match status" value="1"/>
</dbReference>
<protein>
    <submittedName>
        <fullName evidence="15">Chemotaxis protein</fullName>
    </submittedName>
</protein>
<dbReference type="Proteomes" id="UP000033924">
    <property type="component" value="Unassembled WGS sequence"/>
</dbReference>
<evidence type="ECO:0000256" key="6">
    <source>
        <dbReference type="ARBA" id="ARBA00022692"/>
    </source>
</evidence>
<evidence type="ECO:0000256" key="11">
    <source>
        <dbReference type="PROSITE-ProRule" id="PRU00284"/>
    </source>
</evidence>
<name>A0A0M2KG91_9GAMM</name>
<feature type="transmembrane region" description="Helical" evidence="12">
    <location>
        <begin position="12"/>
        <end position="33"/>
    </location>
</feature>
<dbReference type="CDD" id="cd11386">
    <property type="entry name" value="MCP_signal"/>
    <property type="match status" value="1"/>
</dbReference>
<evidence type="ECO:0000259" key="13">
    <source>
        <dbReference type="PROSITE" id="PS50111"/>
    </source>
</evidence>
<keyword evidence="9 11" id="KW-0807">Transducer</keyword>
<reference evidence="15 16" key="1">
    <citation type="submission" date="2015-01" db="EMBL/GenBank/DDBJ databases">
        <title>Erwinia tracheiphila.</title>
        <authorList>
            <person name="Shapiro L.R."/>
        </authorList>
    </citation>
    <scope>NUCLEOTIDE SEQUENCE [LARGE SCALE GENOMIC DNA]</scope>
    <source>
        <strain evidence="15 16">BuffGH</strain>
    </source>
</reference>
<dbReference type="Gene3D" id="1.10.287.950">
    <property type="entry name" value="Methyl-accepting chemotaxis protein"/>
    <property type="match status" value="1"/>
</dbReference>
<dbReference type="PROSITE" id="PS50111">
    <property type="entry name" value="CHEMOTAXIS_TRANSDUC_2"/>
    <property type="match status" value="1"/>
</dbReference>
<gene>
    <name evidence="15" type="ORF">SY86_13725</name>
</gene>
<dbReference type="Pfam" id="PF02203">
    <property type="entry name" value="TarH"/>
    <property type="match status" value="1"/>
</dbReference>
<dbReference type="Pfam" id="PF00672">
    <property type="entry name" value="HAMP"/>
    <property type="match status" value="1"/>
</dbReference>
<keyword evidence="16" id="KW-1185">Reference proteome</keyword>
<comment type="caution">
    <text evidence="15">The sequence shown here is derived from an EMBL/GenBank/DDBJ whole genome shotgun (WGS) entry which is preliminary data.</text>
</comment>
<feature type="domain" description="Methyl-accepting transducer" evidence="13">
    <location>
        <begin position="273"/>
        <end position="502"/>
    </location>
</feature>
<dbReference type="SMART" id="SM00304">
    <property type="entry name" value="HAMP"/>
    <property type="match status" value="1"/>
</dbReference>
<dbReference type="FunFam" id="1.10.287.950:FF:000001">
    <property type="entry name" value="Methyl-accepting chemotaxis sensory transducer"/>
    <property type="match status" value="1"/>
</dbReference>
<organism evidence="15 16">
    <name type="scientific">Erwinia tracheiphila</name>
    <dbReference type="NCBI Taxonomy" id="65700"/>
    <lineage>
        <taxon>Bacteria</taxon>
        <taxon>Pseudomonadati</taxon>
        <taxon>Pseudomonadota</taxon>
        <taxon>Gammaproteobacteria</taxon>
        <taxon>Enterobacterales</taxon>
        <taxon>Erwiniaceae</taxon>
        <taxon>Erwinia</taxon>
    </lineage>
</organism>
<evidence type="ECO:0000313" key="15">
    <source>
        <dbReference type="EMBL" id="KKF36258.1"/>
    </source>
</evidence>
<proteinExistence type="inferred from homology"/>
<dbReference type="InterPro" id="IPR003122">
    <property type="entry name" value="Tar_rcpt_lig-bd"/>
</dbReference>
<comment type="similarity">
    <text evidence="10">Belongs to the methyl-accepting chemotaxis (MCP) protein family.</text>
</comment>
<dbReference type="PRINTS" id="PR00260">
    <property type="entry name" value="CHEMTRNSDUCR"/>
</dbReference>
<dbReference type="GO" id="GO:0007165">
    <property type="term" value="P:signal transduction"/>
    <property type="evidence" value="ECO:0007669"/>
    <property type="project" value="UniProtKB-KW"/>
</dbReference>
<evidence type="ECO:0000256" key="9">
    <source>
        <dbReference type="ARBA" id="ARBA00023224"/>
    </source>
</evidence>
<evidence type="ECO:0000313" key="16">
    <source>
        <dbReference type="Proteomes" id="UP000033924"/>
    </source>
</evidence>
<keyword evidence="7 12" id="KW-1133">Transmembrane helix</keyword>
<comment type="subcellular location">
    <subcellularLocation>
        <location evidence="1">Cell inner membrane</location>
        <topology evidence="1">Multi-pass membrane protein</topology>
    </subcellularLocation>
</comment>
<evidence type="ECO:0000256" key="10">
    <source>
        <dbReference type="ARBA" id="ARBA00029447"/>
    </source>
</evidence>
<keyword evidence="6 12" id="KW-0812">Transmembrane</keyword>
<dbReference type="SUPFAM" id="SSF58104">
    <property type="entry name" value="Methyl-accepting chemotaxis protein (MCP) signaling domain"/>
    <property type="match status" value="1"/>
</dbReference>
<dbReference type="InterPro" id="IPR051310">
    <property type="entry name" value="MCP_chemotaxis"/>
</dbReference>
<dbReference type="PANTHER" id="PTHR43531:SF14">
    <property type="entry name" value="METHYL-ACCEPTING CHEMOTAXIS PROTEIN I-RELATED"/>
    <property type="match status" value="1"/>
</dbReference>
<dbReference type="InterPro" id="IPR004089">
    <property type="entry name" value="MCPsignal_dom"/>
</dbReference>
<accession>A0A0M2KG91</accession>
<dbReference type="PANTHER" id="PTHR43531">
    <property type="entry name" value="PROTEIN ICFG"/>
    <property type="match status" value="1"/>
</dbReference>
<dbReference type="CDD" id="cd06225">
    <property type="entry name" value="HAMP"/>
    <property type="match status" value="1"/>
</dbReference>
<evidence type="ECO:0000256" key="8">
    <source>
        <dbReference type="ARBA" id="ARBA00023136"/>
    </source>
</evidence>
<evidence type="ECO:0000256" key="2">
    <source>
        <dbReference type="ARBA" id="ARBA00022475"/>
    </source>
</evidence>
<dbReference type="PROSITE" id="PS50885">
    <property type="entry name" value="HAMP"/>
    <property type="match status" value="1"/>
</dbReference>
<feature type="transmembrane region" description="Helical" evidence="12">
    <location>
        <begin position="191"/>
        <end position="214"/>
    </location>
</feature>
<dbReference type="GO" id="GO:0005886">
    <property type="term" value="C:plasma membrane"/>
    <property type="evidence" value="ECO:0007669"/>
    <property type="project" value="UniProtKB-SubCell"/>
</dbReference>
<keyword evidence="8 12" id="KW-0472">Membrane</keyword>
<dbReference type="InterPro" id="IPR004090">
    <property type="entry name" value="Chemotax_Me-accpt_rcpt"/>
</dbReference>
<keyword evidence="2" id="KW-1003">Cell membrane</keyword>
<sequence length="520" mass="56410">MLKKVSIRTGLLILLASMTLMLLIVSVMGIIAINKGNRSLDVVNRIQGIELNSLFLANNNLLYARAASALSVRKMEIGLPDESRAVYGQAVIYIASSRAEMEKFIDTGTVTAHGKMLADAIIADYEKYMTEGIEPMMAAVQRQDTDGYYSLLEGKLAPLNIALSKTINEFKLFADQVTNARLEETGRNQQLLTWLITCCGILTVILLSVSWVLLRLILLKPLDLAIEHLEFIAAGDLTQALPESGNNELGRLNNALGEMQMSLQQSVSRVRDASLQIDTGSRELSSGNLNLSQRTEESAASLEQTAASMEQLTATVKLNAENASQAHQLAQSVSESADRGSEVVNYVMEKMQEIARSSRRIGDILGVIDGIAFQTNILALNASVEAARAGEQGRVFAVVASEVRNLAQRSATAAKEIRELIGESEIRVMEGSQMATKAGETMDEIASEVMRVTSLMKEISSASQEQSKGIEQVNLAVTKMDEVAQQNAALVEQATAATQSLEEQSQQLVQCMAAFKVSMA</sequence>
<evidence type="ECO:0000256" key="3">
    <source>
        <dbReference type="ARBA" id="ARBA00022481"/>
    </source>
</evidence>
<dbReference type="GO" id="GO:0006935">
    <property type="term" value="P:chemotaxis"/>
    <property type="evidence" value="ECO:0007669"/>
    <property type="project" value="UniProtKB-KW"/>
</dbReference>
<dbReference type="AlphaFoldDB" id="A0A0M2KG91"/>